<evidence type="ECO:0000256" key="4">
    <source>
        <dbReference type="ARBA" id="ARBA00011738"/>
    </source>
</evidence>
<protein>
    <recommendedName>
        <fullName evidence="18">FAD-binding PCMH-type domain-containing protein</fullName>
    </recommendedName>
</protein>
<dbReference type="PIRSF" id="PIRSF000127">
    <property type="entry name" value="Xanthine_DH"/>
    <property type="match status" value="1"/>
</dbReference>
<comment type="subcellular location">
    <subcellularLocation>
        <location evidence="2">Peroxisome</location>
    </subcellularLocation>
</comment>
<dbReference type="SUPFAM" id="SSF47741">
    <property type="entry name" value="CO dehydrogenase ISP C-domain like"/>
    <property type="match status" value="1"/>
</dbReference>
<dbReference type="InterPro" id="IPR005107">
    <property type="entry name" value="CO_DH_flav_C"/>
</dbReference>
<keyword evidence="6" id="KW-0285">Flavoprotein</keyword>
<keyword evidence="20" id="KW-1185">Reference proteome</keyword>
<evidence type="ECO:0000256" key="5">
    <source>
        <dbReference type="ARBA" id="ARBA00022505"/>
    </source>
</evidence>
<dbReference type="PANTHER" id="PTHR11908:SF132">
    <property type="entry name" value="ALDEHYDE OXIDASE 1-RELATED"/>
    <property type="match status" value="1"/>
</dbReference>
<accession>A0AAU9TSM2</accession>
<dbReference type="Pfam" id="PF00111">
    <property type="entry name" value="Fer2"/>
    <property type="match status" value="1"/>
</dbReference>
<dbReference type="Pfam" id="PF02738">
    <property type="entry name" value="MoCoBD_1"/>
    <property type="match status" value="1"/>
</dbReference>
<evidence type="ECO:0000256" key="9">
    <source>
        <dbReference type="ARBA" id="ARBA00022827"/>
    </source>
</evidence>
<dbReference type="Gene3D" id="3.90.1170.50">
    <property type="entry name" value="Aldehyde oxidase/xanthine dehydrogenase, a/b hammerhead"/>
    <property type="match status" value="1"/>
</dbReference>
<evidence type="ECO:0000256" key="16">
    <source>
        <dbReference type="PIRSR" id="PIRSR000127-2"/>
    </source>
</evidence>
<dbReference type="InterPro" id="IPR036856">
    <property type="entry name" value="Ald_Oxase/Xan_DH_a/b_sf"/>
</dbReference>
<feature type="binding site" evidence="17">
    <location>
        <position position="95"/>
    </location>
    <ligand>
        <name>[2Fe-2S] cluster</name>
        <dbReference type="ChEBI" id="CHEBI:190135"/>
        <label>1</label>
    </ligand>
</feature>
<feature type="binding site" evidence="17">
    <location>
        <position position="69"/>
    </location>
    <ligand>
        <name>[2Fe-2S] cluster</name>
        <dbReference type="ChEBI" id="CHEBI:190135"/>
        <label>1</label>
    </ligand>
</feature>
<comment type="similarity">
    <text evidence="3">Belongs to the xanthine dehydrogenase family.</text>
</comment>
<dbReference type="GO" id="GO:0051537">
    <property type="term" value="F:2 iron, 2 sulfur cluster binding"/>
    <property type="evidence" value="ECO:0007669"/>
    <property type="project" value="UniProtKB-KW"/>
</dbReference>
<dbReference type="InterPro" id="IPR008274">
    <property type="entry name" value="AldOxase/xan_DH_MoCoBD1"/>
</dbReference>
<dbReference type="Pfam" id="PF03450">
    <property type="entry name" value="CO_deh_flav_C"/>
    <property type="match status" value="1"/>
</dbReference>
<dbReference type="SMART" id="SM01008">
    <property type="entry name" value="Ald_Xan_dh_C"/>
    <property type="match status" value="1"/>
</dbReference>
<dbReference type="GO" id="GO:0071949">
    <property type="term" value="F:FAD binding"/>
    <property type="evidence" value="ECO:0007669"/>
    <property type="project" value="InterPro"/>
</dbReference>
<dbReference type="Gene3D" id="3.10.20.30">
    <property type="match status" value="1"/>
</dbReference>
<feature type="binding site" evidence="17">
    <location>
        <position position="169"/>
    </location>
    <ligand>
        <name>[2Fe-2S] cluster</name>
        <dbReference type="ChEBI" id="CHEBI:190135"/>
        <label>2</label>
    </ligand>
</feature>
<dbReference type="FunFam" id="3.30.365.10:FF:000002">
    <property type="entry name" value="Xanthine dehydrogenase oxidase"/>
    <property type="match status" value="1"/>
</dbReference>
<evidence type="ECO:0000256" key="11">
    <source>
        <dbReference type="ARBA" id="ARBA00023004"/>
    </source>
</evidence>
<evidence type="ECO:0000256" key="17">
    <source>
        <dbReference type="PIRSR" id="PIRSR000127-3"/>
    </source>
</evidence>
<reference evidence="19" key="1">
    <citation type="submission" date="2022-03" db="EMBL/GenBank/DDBJ databases">
        <authorList>
            <person name="Tunstrom K."/>
        </authorList>
    </citation>
    <scope>NUCLEOTIDE SEQUENCE</scope>
</reference>
<evidence type="ECO:0000313" key="19">
    <source>
        <dbReference type="EMBL" id="CAH2090013.1"/>
    </source>
</evidence>
<dbReference type="InterPro" id="IPR002888">
    <property type="entry name" value="2Fe-2S-bd"/>
</dbReference>
<organism evidence="19 20">
    <name type="scientific">Euphydryas editha</name>
    <name type="common">Edith's checkerspot</name>
    <dbReference type="NCBI Taxonomy" id="104508"/>
    <lineage>
        <taxon>Eukaryota</taxon>
        <taxon>Metazoa</taxon>
        <taxon>Ecdysozoa</taxon>
        <taxon>Arthropoda</taxon>
        <taxon>Hexapoda</taxon>
        <taxon>Insecta</taxon>
        <taxon>Pterygota</taxon>
        <taxon>Neoptera</taxon>
        <taxon>Endopterygota</taxon>
        <taxon>Lepidoptera</taxon>
        <taxon>Glossata</taxon>
        <taxon>Ditrysia</taxon>
        <taxon>Papilionoidea</taxon>
        <taxon>Nymphalidae</taxon>
        <taxon>Nymphalinae</taxon>
        <taxon>Euphydryas</taxon>
    </lineage>
</organism>
<feature type="binding site" evidence="17">
    <location>
        <position position="74"/>
    </location>
    <ligand>
        <name>[2Fe-2S] cluster</name>
        <dbReference type="ChEBI" id="CHEBI:190135"/>
        <label>1</label>
    </ligand>
</feature>
<keyword evidence="10" id="KW-0560">Oxidoreductase</keyword>
<feature type="binding site" evidence="17">
    <location>
        <position position="138"/>
    </location>
    <ligand>
        <name>[2Fe-2S] cluster</name>
        <dbReference type="ChEBI" id="CHEBI:190135"/>
        <label>2</label>
    </ligand>
</feature>
<dbReference type="Gene3D" id="3.30.365.10">
    <property type="entry name" value="Aldehyde oxidase/xanthine dehydrogenase, molybdopterin binding domain"/>
    <property type="match status" value="4"/>
</dbReference>
<proteinExistence type="inferred from homology"/>
<feature type="binding site" evidence="16">
    <location>
        <position position="424"/>
    </location>
    <ligand>
        <name>FAD</name>
        <dbReference type="ChEBI" id="CHEBI:57692"/>
    </ligand>
</feature>
<dbReference type="PROSITE" id="PS00197">
    <property type="entry name" value="2FE2S_FER_1"/>
    <property type="match status" value="1"/>
</dbReference>
<dbReference type="GO" id="GO:0005777">
    <property type="term" value="C:peroxisome"/>
    <property type="evidence" value="ECO:0007669"/>
    <property type="project" value="UniProtKB-SubCell"/>
</dbReference>
<dbReference type="InterPro" id="IPR000674">
    <property type="entry name" value="Ald_Oxase/Xan_DH_a/b"/>
</dbReference>
<dbReference type="InterPro" id="IPR036884">
    <property type="entry name" value="2Fe-2S-bd_dom_sf"/>
</dbReference>
<dbReference type="GO" id="GO:0005506">
    <property type="term" value="F:iron ion binding"/>
    <property type="evidence" value="ECO:0007669"/>
    <property type="project" value="InterPro"/>
</dbReference>
<dbReference type="Pfam" id="PF00941">
    <property type="entry name" value="FAD_binding_5"/>
    <property type="match status" value="1"/>
</dbReference>
<dbReference type="SUPFAM" id="SSF54665">
    <property type="entry name" value="CO dehydrogenase molybdoprotein N-domain-like"/>
    <property type="match status" value="1"/>
</dbReference>
<dbReference type="GO" id="GO:0016491">
    <property type="term" value="F:oxidoreductase activity"/>
    <property type="evidence" value="ECO:0007669"/>
    <property type="project" value="UniProtKB-KW"/>
</dbReference>
<comment type="caution">
    <text evidence="19">The sequence shown here is derived from an EMBL/GenBank/DDBJ whole genome shotgun (WGS) entry which is preliminary data.</text>
</comment>
<dbReference type="Gene3D" id="3.30.390.50">
    <property type="entry name" value="CO dehydrogenase flavoprotein, C-terminal domain"/>
    <property type="match status" value="1"/>
</dbReference>
<evidence type="ECO:0000256" key="12">
    <source>
        <dbReference type="ARBA" id="ARBA00023014"/>
    </source>
</evidence>
<dbReference type="InterPro" id="IPR016169">
    <property type="entry name" value="FAD-bd_PCMH_sub2"/>
</dbReference>
<gene>
    <name evidence="19" type="ORF">EEDITHA_LOCUS6015</name>
</gene>
<evidence type="ECO:0000256" key="14">
    <source>
        <dbReference type="ARBA" id="ARBA00034078"/>
    </source>
</evidence>
<dbReference type="Pfam" id="PF01315">
    <property type="entry name" value="Ald_Xan_dh_C"/>
    <property type="match status" value="1"/>
</dbReference>
<comment type="subunit">
    <text evidence="4">Homodimer.</text>
</comment>
<feature type="binding site" evidence="17">
    <location>
        <position position="135"/>
    </location>
    <ligand>
        <name>[2Fe-2S] cluster</name>
        <dbReference type="ChEBI" id="CHEBI:190135"/>
        <label>2</label>
    </ligand>
</feature>
<dbReference type="SMART" id="SM01092">
    <property type="entry name" value="CO_deh_flav_C"/>
    <property type="match status" value="1"/>
</dbReference>
<keyword evidence="9 16" id="KW-0274">FAD</keyword>
<dbReference type="InterPro" id="IPR012675">
    <property type="entry name" value="Beta-grasp_dom_sf"/>
</dbReference>
<comment type="cofactor">
    <cofactor evidence="1 16">
        <name>FAD</name>
        <dbReference type="ChEBI" id="CHEBI:57692"/>
    </cofactor>
</comment>
<dbReference type="InterPro" id="IPR016166">
    <property type="entry name" value="FAD-bd_PCMH"/>
</dbReference>
<dbReference type="FunFam" id="3.90.1170.50:FF:000003">
    <property type="entry name" value="Aldehyde oxidase"/>
    <property type="match status" value="1"/>
</dbReference>
<feature type="binding site" evidence="17">
    <location>
        <position position="760"/>
    </location>
    <ligand>
        <name>Mo-molybdopterin</name>
        <dbReference type="ChEBI" id="CHEBI:71302"/>
    </ligand>
    <ligandPart>
        <name>Mo</name>
        <dbReference type="ChEBI" id="CHEBI:28685"/>
    </ligandPart>
</feature>
<dbReference type="PANTHER" id="PTHR11908">
    <property type="entry name" value="XANTHINE DEHYDROGENASE"/>
    <property type="match status" value="1"/>
</dbReference>
<dbReference type="InterPro" id="IPR036010">
    <property type="entry name" value="2Fe-2S_ferredoxin-like_sf"/>
</dbReference>
<dbReference type="InterPro" id="IPR036318">
    <property type="entry name" value="FAD-bd_PCMH-like_sf"/>
</dbReference>
<dbReference type="Pfam" id="PF01799">
    <property type="entry name" value="Fer2_2"/>
    <property type="match status" value="1"/>
</dbReference>
<dbReference type="Pfam" id="PF20256">
    <property type="entry name" value="MoCoBD_2"/>
    <property type="match status" value="1"/>
</dbReference>
<feature type="binding site" evidence="17">
    <location>
        <position position="171"/>
    </location>
    <ligand>
        <name>[2Fe-2S] cluster</name>
        <dbReference type="ChEBI" id="CHEBI:190135"/>
        <label>2</label>
    </ligand>
</feature>
<comment type="cofactor">
    <cofactor evidence="17">
        <name>[2Fe-2S] cluster</name>
        <dbReference type="ChEBI" id="CHEBI:190135"/>
    </cofactor>
    <text evidence="17">Binds 2 [2Fe-2S] clusters.</text>
</comment>
<comment type="cofactor">
    <cofactor evidence="14">
        <name>[2Fe-2S] cluster</name>
        <dbReference type="ChEBI" id="CHEBI:190135"/>
    </cofactor>
</comment>
<evidence type="ECO:0000256" key="1">
    <source>
        <dbReference type="ARBA" id="ARBA00001974"/>
    </source>
</evidence>
<dbReference type="InterPro" id="IPR036683">
    <property type="entry name" value="CO_DH_flav_C_dom_sf"/>
</dbReference>
<feature type="active site" description="Proton acceptor" evidence="15">
    <location>
        <position position="1229"/>
    </location>
</feature>
<keyword evidence="8 17" id="KW-0479">Metal-binding</keyword>
<dbReference type="FunFam" id="3.30.465.10:FF:000013">
    <property type="entry name" value="Aldehyde oxidase"/>
    <property type="match status" value="1"/>
</dbReference>
<keyword evidence="5 17" id="KW-0500">Molybdenum</keyword>
<keyword evidence="11 17" id="KW-0408">Iron</keyword>
<dbReference type="EMBL" id="CAKOGL010000009">
    <property type="protein sequence ID" value="CAH2090013.1"/>
    <property type="molecule type" value="Genomic_DNA"/>
</dbReference>
<feature type="binding site" evidence="17">
    <location>
        <position position="77"/>
    </location>
    <ligand>
        <name>[2Fe-2S] cluster</name>
        <dbReference type="ChEBI" id="CHEBI:190135"/>
        <label>1</label>
    </ligand>
</feature>
<feature type="binding site" evidence="17">
    <location>
        <position position="903"/>
    </location>
    <ligand>
        <name>Mo-molybdopterin</name>
        <dbReference type="ChEBI" id="CHEBI:71302"/>
    </ligand>
    <ligandPart>
        <name>Mo</name>
        <dbReference type="ChEBI" id="CHEBI:28685"/>
    </ligandPart>
</feature>
<dbReference type="InterPro" id="IPR006058">
    <property type="entry name" value="2Fe2S_fd_BS"/>
</dbReference>
<dbReference type="SUPFAM" id="SSF54292">
    <property type="entry name" value="2Fe-2S ferredoxin-like"/>
    <property type="match status" value="1"/>
</dbReference>
<dbReference type="InterPro" id="IPR001041">
    <property type="entry name" value="2Fe-2S_ferredoxin-type"/>
</dbReference>
<evidence type="ECO:0000313" key="20">
    <source>
        <dbReference type="Proteomes" id="UP001153954"/>
    </source>
</evidence>
<dbReference type="Proteomes" id="UP001153954">
    <property type="component" value="Unassembled WGS sequence"/>
</dbReference>
<evidence type="ECO:0000256" key="8">
    <source>
        <dbReference type="ARBA" id="ARBA00022723"/>
    </source>
</evidence>
<comment type="cofactor">
    <cofactor evidence="17">
        <name>Mo-molybdopterin</name>
        <dbReference type="ChEBI" id="CHEBI:71302"/>
    </cofactor>
    <text evidence="17">Binds 1 Mo-molybdopterin (Mo-MPT) cofactor per subunit.</text>
</comment>
<dbReference type="Gene3D" id="1.10.150.120">
    <property type="entry name" value="[2Fe-2S]-binding domain"/>
    <property type="match status" value="1"/>
</dbReference>
<dbReference type="SUPFAM" id="SSF56176">
    <property type="entry name" value="FAD-binding/transporter-associated domain-like"/>
    <property type="match status" value="1"/>
</dbReference>
<feature type="binding site" evidence="17">
    <location>
        <position position="1057"/>
    </location>
    <ligand>
        <name>Mo-molybdopterin</name>
        <dbReference type="ChEBI" id="CHEBI:71302"/>
    </ligand>
    <ligandPart>
        <name>Mo</name>
        <dbReference type="ChEBI" id="CHEBI:28685"/>
    </ligandPart>
</feature>
<dbReference type="FunFam" id="3.30.390.50:FF:000003">
    <property type="entry name" value="Aldehyde oxidase1"/>
    <property type="match status" value="1"/>
</dbReference>
<keyword evidence="13" id="KW-0576">Peroxisome</keyword>
<dbReference type="InterPro" id="IPR016208">
    <property type="entry name" value="Ald_Oxase/xanthine_DH-like"/>
</dbReference>
<evidence type="ECO:0000256" key="13">
    <source>
        <dbReference type="ARBA" id="ARBA00023140"/>
    </source>
</evidence>
<evidence type="ECO:0000256" key="6">
    <source>
        <dbReference type="ARBA" id="ARBA00022630"/>
    </source>
</evidence>
<dbReference type="InterPro" id="IPR046867">
    <property type="entry name" value="AldOxase/xan_DH_MoCoBD2"/>
</dbReference>
<evidence type="ECO:0000259" key="18">
    <source>
        <dbReference type="PROSITE" id="PS51387"/>
    </source>
</evidence>
<feature type="domain" description="FAD-binding PCMH-type" evidence="18">
    <location>
        <begin position="236"/>
        <end position="416"/>
    </location>
</feature>
<dbReference type="InterPro" id="IPR037165">
    <property type="entry name" value="AldOxase/xan_DH_Mopterin-bd_sf"/>
</dbReference>
<dbReference type="SUPFAM" id="SSF56003">
    <property type="entry name" value="Molybdenum cofactor-binding domain"/>
    <property type="match status" value="1"/>
</dbReference>
<dbReference type="InterPro" id="IPR002346">
    <property type="entry name" value="Mopterin_DH_FAD-bd"/>
</dbReference>
<feature type="binding site" evidence="16">
    <location>
        <position position="989"/>
    </location>
    <ligand>
        <name>substrate</name>
    </ligand>
</feature>
<evidence type="ECO:0000256" key="3">
    <source>
        <dbReference type="ARBA" id="ARBA00006849"/>
    </source>
</evidence>
<dbReference type="SUPFAM" id="SSF55447">
    <property type="entry name" value="CO dehydrogenase flavoprotein C-terminal domain-like"/>
    <property type="match status" value="1"/>
</dbReference>
<dbReference type="Gene3D" id="3.30.465.10">
    <property type="match status" value="1"/>
</dbReference>
<keyword evidence="7 17" id="KW-0001">2Fe-2S</keyword>
<evidence type="ECO:0000256" key="10">
    <source>
        <dbReference type="ARBA" id="ARBA00023002"/>
    </source>
</evidence>
<evidence type="ECO:0000256" key="15">
    <source>
        <dbReference type="PIRSR" id="PIRSR000127-1"/>
    </source>
</evidence>
<sequence length="1286" mass="144368">MGTSFFSYKRAGSELHPICTELTDLEVSEYLPKHVGLAVSSIGPEVSSTTSLLDYLRNTLELRGTKYMCLEAGCGACIVTATKARGEVPQGINSCMVSVTSCQDWDITTIEKIGNRLEGYHPVQKTLAENNGTQCGYCSPGWVMAMYSLLKSKRMTMLEIEQSFGSNICRCTGYRPILEAFKKFASDAPNPQELPDIEDLKICDKTGEICAKQKCEDSDWCFVSKSDVYNEVKCINLCDNRLWYRVQTLSDIFVIWHTRGVESYMLVAGNTGKGAFPILEYPKILIDISGVSELKGFSIDQNLIIGGGNTLTDVMSIFTTMSTYEYFDYLNILNDHLKLVAHIPVRNLGTIAGNLILKNQHHEFQSDIYLILETVGAQVTILEAPGYSRTLTMQDFLNKNMTGKIILNVLLPPLNKSHKIVTFKIMPRSQNAHAIVHAGFHYKTNEESIVLTSRIVYGGLSPVFTRAWKTEKYLIGKYLFENETLQGALKVLNKELVVTEQLPEPPVEYRRQMALALFYKGLLSLCPVNKLNPRYKSGAVKIHETRPISEGKQIFTTNPTLWPVNRPFPKLDALIQCAGEAKYTEDLPSLPGEVFAAFVLSTVGLGTIDSIDPSIALKEPGVIAFYSATDIPGTNTFTPLIGDFYVADEELLCNGEVKYYNQPLGIIVAESQKLAQEAATLVKVKYNNVRTLEIDIKETIKDQTKVTLLKSFEATNLGTDVFKVIEGENTIYGQYPFCMETLVCVTQPTEQGLLVYAASQYIDMIHRTVSKLLNIDQSRIDVFVRRIGGGYGYKVTRASQICGASSLVAFKLNRPCRFIQPLNHNMRAIGKRTPCTSKFEIGVDRNGKVQYLNQSMYDDNGYILNEPLMSLGVELYSNVYNNEAWTHRSLNTLTDTPSNSWVRSPGTLEHIAMAESLMERIAYEMNLDPLEVRLTNLDLVKHSSIKEMLDTLTTESQYTERKTAVEKFNSENRWKKRGLRFSFLRWDPTGSMYFDITLSVYRDDGTVAITHGGVEMGQGINTKAIQICAYFLKIPIEKVQIKPNDTMVTPNNSASVGSTTSQNVGIGVRKCCEELLRRLEPVRSQMVNPTWEQITKRAFEMDIDLQVHGFVNTADVQTYEIYGVTLAEVEIDVLTGEWEIIRVDLIEDVGQSVNPELDVGQVEGAFIMGVGYWTTEQLVYERSTGELLTNRTWNYWIPQARDIPQDFRIYFRKLSYSTEVILGSKATGEPATCMGIVVSFAMRAAITAARSESGSPFTQWFQIDGPYTVDKIAFFSKNKIEDFKFS</sequence>
<name>A0AAU9TSM2_EUPED</name>
<evidence type="ECO:0000256" key="2">
    <source>
        <dbReference type="ARBA" id="ARBA00004275"/>
    </source>
</evidence>
<dbReference type="PROSITE" id="PS51387">
    <property type="entry name" value="FAD_PCMH"/>
    <property type="match status" value="1"/>
</dbReference>
<keyword evidence="12 17" id="KW-0411">Iron-sulfur</keyword>
<evidence type="ECO:0000256" key="7">
    <source>
        <dbReference type="ARBA" id="ARBA00022714"/>
    </source>
</evidence>